<dbReference type="GO" id="GO:0048471">
    <property type="term" value="C:perinuclear region of cytoplasm"/>
    <property type="evidence" value="ECO:0007669"/>
    <property type="project" value="TreeGrafter"/>
</dbReference>
<dbReference type="Ensembl" id="ENSCCAT00000047115.1">
    <property type="protein sequence ID" value="ENSCCAP00000029380.1"/>
    <property type="gene ID" value="ENSCCAG00000032747.1"/>
</dbReference>
<reference evidence="2" key="2">
    <citation type="submission" date="2025-09" db="UniProtKB">
        <authorList>
            <consortium name="Ensembl"/>
        </authorList>
    </citation>
    <scope>IDENTIFICATION</scope>
</reference>
<proteinExistence type="predicted"/>
<keyword evidence="3" id="KW-1185">Reference proteome</keyword>
<dbReference type="Proteomes" id="UP000233040">
    <property type="component" value="Unassembled WGS sequence"/>
</dbReference>
<dbReference type="PANTHER" id="PTHR37338:SF1">
    <property type="entry name" value="SPERMATOGENESIS-ASSOCIATED PROTEIN 32"/>
    <property type="match status" value="1"/>
</dbReference>
<reference evidence="2" key="1">
    <citation type="submission" date="2025-08" db="UniProtKB">
        <authorList>
            <consortium name="Ensembl"/>
        </authorList>
    </citation>
    <scope>IDENTIFICATION</scope>
</reference>
<dbReference type="Pfam" id="PF15310">
    <property type="entry name" value="VAD1-2"/>
    <property type="match status" value="1"/>
</dbReference>
<dbReference type="GeneTree" id="ENSGT00390000006879"/>
<evidence type="ECO:0000256" key="1">
    <source>
        <dbReference type="SAM" id="MobiDB-lite"/>
    </source>
</evidence>
<dbReference type="OMA" id="ACHHSIS"/>
<dbReference type="GO" id="GO:0007283">
    <property type="term" value="P:spermatogenesis"/>
    <property type="evidence" value="ECO:0007669"/>
    <property type="project" value="InterPro"/>
</dbReference>
<feature type="region of interest" description="Disordered" evidence="1">
    <location>
        <begin position="284"/>
        <end position="319"/>
    </location>
</feature>
<dbReference type="InterPro" id="IPR029297">
    <property type="entry name" value="SPATA32"/>
</dbReference>
<dbReference type="GO" id="GO:0003779">
    <property type="term" value="F:actin binding"/>
    <property type="evidence" value="ECO:0007669"/>
    <property type="project" value="TreeGrafter"/>
</dbReference>
<feature type="region of interest" description="Disordered" evidence="1">
    <location>
        <begin position="204"/>
        <end position="231"/>
    </location>
</feature>
<name>A0A2K5RMK5_CEBIM</name>
<dbReference type="AlphaFoldDB" id="A0A2K5RMK5"/>
<feature type="compositionally biased region" description="Low complexity" evidence="1">
    <location>
        <begin position="208"/>
        <end position="228"/>
    </location>
</feature>
<dbReference type="PANTHER" id="PTHR37338">
    <property type="entry name" value="SPERMATOGENESIS-ASSOCIATED PROTEIN 32"/>
    <property type="match status" value="1"/>
</dbReference>
<gene>
    <name evidence="2" type="primary">SPATA32</name>
</gene>
<organism evidence="2 3">
    <name type="scientific">Cebus imitator</name>
    <name type="common">Panamanian white-faced capuchin</name>
    <name type="synonym">Cebus capucinus imitator</name>
    <dbReference type="NCBI Taxonomy" id="2715852"/>
    <lineage>
        <taxon>Eukaryota</taxon>
        <taxon>Metazoa</taxon>
        <taxon>Chordata</taxon>
        <taxon>Craniata</taxon>
        <taxon>Vertebrata</taxon>
        <taxon>Euteleostomi</taxon>
        <taxon>Mammalia</taxon>
        <taxon>Eutheria</taxon>
        <taxon>Euarchontoglires</taxon>
        <taxon>Primates</taxon>
        <taxon>Haplorrhini</taxon>
        <taxon>Platyrrhini</taxon>
        <taxon>Cebidae</taxon>
        <taxon>Cebinae</taxon>
        <taxon>Cebus</taxon>
    </lineage>
</organism>
<evidence type="ECO:0000313" key="2">
    <source>
        <dbReference type="Ensembl" id="ENSCCAP00000029380.1"/>
    </source>
</evidence>
<accession>A0A2K5RMK5</accession>
<dbReference type="STRING" id="9516.ENSCCAP00000029380"/>
<feature type="region of interest" description="Disordered" evidence="1">
    <location>
        <begin position="23"/>
        <end position="61"/>
    </location>
</feature>
<evidence type="ECO:0000313" key="3">
    <source>
        <dbReference type="Proteomes" id="UP000233040"/>
    </source>
</evidence>
<feature type="region of interest" description="Disordered" evidence="1">
    <location>
        <begin position="338"/>
        <end position="362"/>
    </location>
</feature>
<protein>
    <submittedName>
        <fullName evidence="2">Spermatogenesis associated 32</fullName>
    </submittedName>
</protein>
<sequence>MGVTGTHGFPCCSKGSVEIAEMRDDLSQHQIQEEQELEADALEQKPQPKVDLAPDPDPDLEMEPVPSLLESELYPDFKPEAELDTEAKWNKEAGFKGFLQPLCRIESVHSNIGLPVPQTFRQRGLNSSHHSFTEEKQVSANHCSISAQTSNHLFWANKLIQASEHSLQRAIHTQLNNTSTSQLTRAPGRAAVTTNTLCSEEQLQTPNARSAPPAASSQAPPSPLLHSDLPPPIGLRELVTFASSLAMASSSRMDLPTLEHRMKAPPQQAPEPSTERVLTAAKDGEPEKHAETLPGKPCEARAPQKSWSQESKKFPHSYLDFSKPGIRKATIEGEMQLLQPPVTSPPLQGVNEDSVPGKEKENPLLVKIHFKLSAPHIPEK</sequence>